<dbReference type="PaxDb" id="121845-A0A3Q0IU57"/>
<keyword evidence="1" id="KW-1185">Reference proteome</keyword>
<protein>
    <submittedName>
        <fullName evidence="2">Uncharacterized protein LOC113466566</fullName>
    </submittedName>
</protein>
<dbReference type="KEGG" id="dci:113466566"/>
<name>A0A3Q0IU57_DIACI</name>
<proteinExistence type="predicted"/>
<evidence type="ECO:0000313" key="1">
    <source>
        <dbReference type="Proteomes" id="UP000079169"/>
    </source>
</evidence>
<dbReference type="Proteomes" id="UP000079169">
    <property type="component" value="Unplaced"/>
</dbReference>
<organism evidence="1 2">
    <name type="scientific">Diaphorina citri</name>
    <name type="common">Asian citrus psyllid</name>
    <dbReference type="NCBI Taxonomy" id="121845"/>
    <lineage>
        <taxon>Eukaryota</taxon>
        <taxon>Metazoa</taxon>
        <taxon>Ecdysozoa</taxon>
        <taxon>Arthropoda</taxon>
        <taxon>Hexapoda</taxon>
        <taxon>Insecta</taxon>
        <taxon>Pterygota</taxon>
        <taxon>Neoptera</taxon>
        <taxon>Paraneoptera</taxon>
        <taxon>Hemiptera</taxon>
        <taxon>Sternorrhyncha</taxon>
        <taxon>Psylloidea</taxon>
        <taxon>Psyllidae</taxon>
        <taxon>Diaphorininae</taxon>
        <taxon>Diaphorina</taxon>
    </lineage>
</organism>
<accession>A0A3Q0IU57</accession>
<gene>
    <name evidence="2" type="primary">LOC113466566</name>
</gene>
<dbReference type="GeneID" id="113466566"/>
<reference evidence="2" key="1">
    <citation type="submission" date="2025-08" db="UniProtKB">
        <authorList>
            <consortium name="RefSeq"/>
        </authorList>
    </citation>
    <scope>IDENTIFICATION</scope>
</reference>
<evidence type="ECO:0000313" key="2">
    <source>
        <dbReference type="RefSeq" id="XP_026677900.1"/>
    </source>
</evidence>
<dbReference type="RefSeq" id="XP_026677900.1">
    <property type="nucleotide sequence ID" value="XM_026822099.1"/>
</dbReference>
<sequence>MRILLLKRRLYEGYKSNPWGYTSLSDYYQVYNLCSRLYEGYKSNPWGYTSLSDYYQVYKPPISASHHTCVGLAFELLARCGSLEQRWPGLSEHLNFASCEEAVKDIHAYVQASDDGLPDQWMVDKEHVVVYFKFILDGRLGYAVMDQGYHVARVVTVMIDGQYPHTGKNKQN</sequence>
<dbReference type="AlphaFoldDB" id="A0A3Q0IU57"/>